<dbReference type="KEGG" id="kphy:AOZ06_46750"/>
<protein>
    <recommendedName>
        <fullName evidence="5">Chaplin domain-containing protein</fullName>
    </recommendedName>
</protein>
<feature type="signal peptide" evidence="2">
    <location>
        <begin position="1"/>
        <end position="29"/>
    </location>
</feature>
<evidence type="ECO:0000313" key="3">
    <source>
        <dbReference type="EMBL" id="ALG13373.1"/>
    </source>
</evidence>
<keyword evidence="4" id="KW-1185">Reference proteome</keyword>
<organism evidence="3 4">
    <name type="scientific">Kibdelosporangium phytohabitans</name>
    <dbReference type="NCBI Taxonomy" id="860235"/>
    <lineage>
        <taxon>Bacteria</taxon>
        <taxon>Bacillati</taxon>
        <taxon>Actinomycetota</taxon>
        <taxon>Actinomycetes</taxon>
        <taxon>Pseudonocardiales</taxon>
        <taxon>Pseudonocardiaceae</taxon>
        <taxon>Kibdelosporangium</taxon>
    </lineage>
</organism>
<dbReference type="Proteomes" id="UP000063699">
    <property type="component" value="Chromosome"/>
</dbReference>
<dbReference type="EMBL" id="CP012752">
    <property type="protein sequence ID" value="ALG13373.1"/>
    <property type="molecule type" value="Genomic_DNA"/>
</dbReference>
<gene>
    <name evidence="3" type="ORF">AOZ06_46750</name>
</gene>
<dbReference type="OrthoDB" id="5194260at2"/>
<accession>A0A0N9IEZ1</accession>
<dbReference type="AlphaFoldDB" id="A0A0N9IEZ1"/>
<dbReference type="RefSeq" id="WP_054295262.1">
    <property type="nucleotide sequence ID" value="NZ_CP012752.1"/>
</dbReference>
<feature type="chain" id="PRO_5006036103" description="Chaplin domain-containing protein" evidence="2">
    <location>
        <begin position="30"/>
        <end position="170"/>
    </location>
</feature>
<evidence type="ECO:0000256" key="1">
    <source>
        <dbReference type="SAM" id="MobiDB-lite"/>
    </source>
</evidence>
<proteinExistence type="predicted"/>
<feature type="compositionally biased region" description="Polar residues" evidence="1">
    <location>
        <begin position="110"/>
        <end position="138"/>
    </location>
</feature>
<evidence type="ECO:0008006" key="5">
    <source>
        <dbReference type="Google" id="ProtNLM"/>
    </source>
</evidence>
<keyword evidence="2" id="KW-0732">Signal</keyword>
<feature type="compositionally biased region" description="Low complexity" evidence="1">
    <location>
        <begin position="161"/>
        <end position="170"/>
    </location>
</feature>
<name>A0A0N9IEZ1_9PSEU</name>
<reference evidence="3 4" key="1">
    <citation type="submission" date="2015-07" db="EMBL/GenBank/DDBJ databases">
        <title>Genome sequencing of Kibdelosporangium phytohabitans.</title>
        <authorList>
            <person name="Qin S."/>
            <person name="Xing K."/>
        </authorList>
    </citation>
    <scope>NUCLEOTIDE SEQUENCE [LARGE SCALE GENOMIC DNA]</scope>
    <source>
        <strain evidence="3 4">KLBMP1111</strain>
    </source>
</reference>
<evidence type="ECO:0000313" key="4">
    <source>
        <dbReference type="Proteomes" id="UP000063699"/>
    </source>
</evidence>
<feature type="region of interest" description="Disordered" evidence="1">
    <location>
        <begin position="110"/>
        <end position="170"/>
    </location>
</feature>
<sequence length="170" mass="16461">MTLSVIKKAVVVAALAAAGFATVAGTASAVDHPGKSADNNTVQQGLIPVNALNNVNVSPNLGCVANRPLEDLNAQSLVGIVPVAVDVDEALKQPHINVLSNGNVSTTVVDDSCTSNQGSSQAGDNTHGATGAGSSSNGHAVGNAAGSENTSGNGAGGLVGSAGKLALGDR</sequence>
<evidence type="ECO:0000256" key="2">
    <source>
        <dbReference type="SAM" id="SignalP"/>
    </source>
</evidence>